<gene>
    <name evidence="6" type="ORF">KGQ19_36920</name>
</gene>
<dbReference type="PROSITE" id="PS51918">
    <property type="entry name" value="RADICAL_SAM"/>
    <property type="match status" value="1"/>
</dbReference>
<keyword evidence="7" id="KW-1185">Reference proteome</keyword>
<dbReference type="PANTHER" id="PTHR43273">
    <property type="entry name" value="ANAEROBIC SULFATASE-MATURATING ENZYME HOMOLOG ASLB-RELATED"/>
    <property type="match status" value="1"/>
</dbReference>
<dbReference type="InterPro" id="IPR007197">
    <property type="entry name" value="rSAM"/>
</dbReference>
<keyword evidence="1" id="KW-0949">S-adenosyl-L-methionine</keyword>
<dbReference type="SFLD" id="SFLDS00029">
    <property type="entry name" value="Radical_SAM"/>
    <property type="match status" value="1"/>
</dbReference>
<dbReference type="PANTHER" id="PTHR43273:SF8">
    <property type="entry name" value="RADICAL SAM DOMAIN PROTEIN"/>
    <property type="match status" value="1"/>
</dbReference>
<evidence type="ECO:0000259" key="5">
    <source>
        <dbReference type="PROSITE" id="PS51918"/>
    </source>
</evidence>
<dbReference type="InterPro" id="IPR058240">
    <property type="entry name" value="rSAM_sf"/>
</dbReference>
<proteinExistence type="predicted"/>
<dbReference type="SFLD" id="SFLDG01067">
    <property type="entry name" value="SPASM/twitch_domain_containing"/>
    <property type="match status" value="1"/>
</dbReference>
<keyword evidence="3" id="KW-0408">Iron</keyword>
<dbReference type="EMBL" id="JAAFYZ010000189">
    <property type="protein sequence ID" value="MBS2552451.1"/>
    <property type="molecule type" value="Genomic_DNA"/>
</dbReference>
<feature type="domain" description="Radical SAM core" evidence="5">
    <location>
        <begin position="63"/>
        <end position="301"/>
    </location>
</feature>
<name>A0ABS5L2D4_9ACTN</name>
<dbReference type="InterPro" id="IPR013785">
    <property type="entry name" value="Aldolase_TIM"/>
</dbReference>
<dbReference type="RefSeq" id="WP_212018036.1">
    <property type="nucleotide sequence ID" value="NZ_JAAFYZ010000189.1"/>
</dbReference>
<dbReference type="CDD" id="cd01335">
    <property type="entry name" value="Radical_SAM"/>
    <property type="match status" value="1"/>
</dbReference>
<evidence type="ECO:0000256" key="2">
    <source>
        <dbReference type="ARBA" id="ARBA00022723"/>
    </source>
</evidence>
<evidence type="ECO:0000256" key="3">
    <source>
        <dbReference type="ARBA" id="ARBA00023004"/>
    </source>
</evidence>
<dbReference type="InterPro" id="IPR023867">
    <property type="entry name" value="Sulphatase_maturase_rSAM"/>
</dbReference>
<dbReference type="Gene3D" id="3.20.20.70">
    <property type="entry name" value="Aldolase class I"/>
    <property type="match status" value="1"/>
</dbReference>
<evidence type="ECO:0000313" key="7">
    <source>
        <dbReference type="Proteomes" id="UP000730482"/>
    </source>
</evidence>
<keyword evidence="2" id="KW-0479">Metal-binding</keyword>
<reference evidence="6 7" key="1">
    <citation type="submission" date="2020-02" db="EMBL/GenBank/DDBJ databases">
        <title>Acidophilic actinobacteria isolated from forest soil.</title>
        <authorList>
            <person name="Golinska P."/>
        </authorList>
    </citation>
    <scope>NUCLEOTIDE SEQUENCE [LARGE SCALE GENOMIC DNA]</scope>
    <source>
        <strain evidence="6 7">NL8</strain>
    </source>
</reference>
<dbReference type="SUPFAM" id="SSF102114">
    <property type="entry name" value="Radical SAM enzymes"/>
    <property type="match status" value="1"/>
</dbReference>
<protein>
    <submittedName>
        <fullName evidence="6">Radical SAM protein</fullName>
    </submittedName>
</protein>
<evidence type="ECO:0000256" key="4">
    <source>
        <dbReference type="ARBA" id="ARBA00023014"/>
    </source>
</evidence>
<keyword evidence="4" id="KW-0411">Iron-sulfur</keyword>
<organism evidence="6 7">
    <name type="scientific">Catenulispora pinistramenti</name>
    <dbReference type="NCBI Taxonomy" id="2705254"/>
    <lineage>
        <taxon>Bacteria</taxon>
        <taxon>Bacillati</taxon>
        <taxon>Actinomycetota</taxon>
        <taxon>Actinomycetes</taxon>
        <taxon>Catenulisporales</taxon>
        <taxon>Catenulisporaceae</taxon>
        <taxon>Catenulispora</taxon>
    </lineage>
</organism>
<sequence>MLRTISPEPLVADAPSRLLPARQGWWFVSEGGSAKLLPAQVDADGTVAPATLDRLREQGLLRKRPPSTYSLTVLTSTDCNLGCGYCFQNIAQDPRGGSRPPRIEHARLKPDTTSAILDFTRARMAEAKLDKLAVMLFGGEPLLNLRGAVDLLERAAELGKLTVSMVSNGTLLTPLVVRTLNAAGLGSVQLTFDGDRDEHDAIRVTRSGGPTFDKIVDNAAQAMSAASVRWHLRVNVSHHNRHGMDALVQRLADRLDVTQCTIQFALIGDVGVGYGNELAYGGALAAEFTRWHRAAQERGFSLTRPRSGKGCQACEHPDGQYGAVVSADGSLASCWETAGRPEWVVGDVDGGYLSGEHIADRWITCTDQYRHGEHAAELAAFQDEVDAELLDLLHPAGDR</sequence>
<evidence type="ECO:0000313" key="6">
    <source>
        <dbReference type="EMBL" id="MBS2552451.1"/>
    </source>
</evidence>
<evidence type="ECO:0000256" key="1">
    <source>
        <dbReference type="ARBA" id="ARBA00022691"/>
    </source>
</evidence>
<comment type="caution">
    <text evidence="6">The sequence shown here is derived from an EMBL/GenBank/DDBJ whole genome shotgun (WGS) entry which is preliminary data.</text>
</comment>
<dbReference type="Proteomes" id="UP000730482">
    <property type="component" value="Unassembled WGS sequence"/>
</dbReference>
<dbReference type="Pfam" id="PF04055">
    <property type="entry name" value="Radical_SAM"/>
    <property type="match status" value="1"/>
</dbReference>
<accession>A0ABS5L2D4</accession>